<dbReference type="InterPro" id="IPR016181">
    <property type="entry name" value="Acyl_CoA_acyltransferase"/>
</dbReference>
<evidence type="ECO:0000313" key="2">
    <source>
        <dbReference type="EMBL" id="KFN49432.1"/>
    </source>
</evidence>
<sequence>MKEILRTPRLRLRELVADDAPFVLELLTDPDFLRHIGDRGVRDLDSARAYVGDGPQASYARHGHGLWLCELLETGEPAGICGLIRRDTLEAPDLGYAWLPRFRGRGFALEAAAATLAHARSALAMDRLLAIVSPGNDASCRLLEKLGMVSLGEREIGEQRLSVYATP</sequence>
<dbReference type="PROSITE" id="PS51186">
    <property type="entry name" value="GNAT"/>
    <property type="match status" value="1"/>
</dbReference>
<evidence type="ECO:0000313" key="3">
    <source>
        <dbReference type="Proteomes" id="UP000029391"/>
    </source>
</evidence>
<dbReference type="Gene3D" id="3.40.630.30">
    <property type="match status" value="1"/>
</dbReference>
<dbReference type="GO" id="GO:0016747">
    <property type="term" value="F:acyltransferase activity, transferring groups other than amino-acyl groups"/>
    <property type="evidence" value="ECO:0007669"/>
    <property type="project" value="InterPro"/>
</dbReference>
<dbReference type="PANTHER" id="PTHR43792">
    <property type="entry name" value="GNAT FAMILY, PUTATIVE (AFU_ORTHOLOGUE AFUA_3G00765)-RELATED-RELATED"/>
    <property type="match status" value="1"/>
</dbReference>
<dbReference type="RefSeq" id="WP_211223628.1">
    <property type="nucleotide sequence ID" value="NZ_AUFF01000002.1"/>
</dbReference>
<keyword evidence="3" id="KW-1185">Reference proteome</keyword>
<feature type="domain" description="N-acetyltransferase" evidence="1">
    <location>
        <begin position="10"/>
        <end position="167"/>
    </location>
</feature>
<name>A0A091BD78_9GAMM</name>
<accession>A0A091BD78</accession>
<gene>
    <name evidence="2" type="ORF">P873_10690</name>
</gene>
<dbReference type="Pfam" id="PF13302">
    <property type="entry name" value="Acetyltransf_3"/>
    <property type="match status" value="1"/>
</dbReference>
<dbReference type="STRING" id="1121013.GCA_000426365_00986"/>
<dbReference type="AlphaFoldDB" id="A0A091BD78"/>
<protein>
    <recommendedName>
        <fullName evidence="1">N-acetyltransferase domain-containing protein</fullName>
    </recommendedName>
</protein>
<dbReference type="SUPFAM" id="SSF55729">
    <property type="entry name" value="Acyl-CoA N-acyltransferases (Nat)"/>
    <property type="match status" value="1"/>
</dbReference>
<dbReference type="eggNOG" id="COG1670">
    <property type="taxonomic scope" value="Bacteria"/>
</dbReference>
<dbReference type="PANTHER" id="PTHR43792:SF1">
    <property type="entry name" value="N-ACETYLTRANSFERASE DOMAIN-CONTAINING PROTEIN"/>
    <property type="match status" value="1"/>
</dbReference>
<reference evidence="2 3" key="1">
    <citation type="submission" date="2013-09" db="EMBL/GenBank/DDBJ databases">
        <title>Genome sequencing of Arenimonas composti.</title>
        <authorList>
            <person name="Chen F."/>
            <person name="Wang G."/>
        </authorList>
    </citation>
    <scope>NUCLEOTIDE SEQUENCE [LARGE SCALE GENOMIC DNA]</scope>
    <source>
        <strain evidence="2 3">TR7-09</strain>
    </source>
</reference>
<proteinExistence type="predicted"/>
<dbReference type="InterPro" id="IPR051531">
    <property type="entry name" value="N-acetyltransferase"/>
</dbReference>
<dbReference type="EMBL" id="AWXU01000035">
    <property type="protein sequence ID" value="KFN49432.1"/>
    <property type="molecule type" value="Genomic_DNA"/>
</dbReference>
<dbReference type="Proteomes" id="UP000029391">
    <property type="component" value="Unassembled WGS sequence"/>
</dbReference>
<comment type="caution">
    <text evidence="2">The sequence shown here is derived from an EMBL/GenBank/DDBJ whole genome shotgun (WGS) entry which is preliminary data.</text>
</comment>
<dbReference type="InterPro" id="IPR000182">
    <property type="entry name" value="GNAT_dom"/>
</dbReference>
<evidence type="ECO:0000259" key="1">
    <source>
        <dbReference type="PROSITE" id="PS51186"/>
    </source>
</evidence>
<organism evidence="2 3">
    <name type="scientific">Arenimonas composti TR7-09 = DSM 18010</name>
    <dbReference type="NCBI Taxonomy" id="1121013"/>
    <lineage>
        <taxon>Bacteria</taxon>
        <taxon>Pseudomonadati</taxon>
        <taxon>Pseudomonadota</taxon>
        <taxon>Gammaproteobacteria</taxon>
        <taxon>Lysobacterales</taxon>
        <taxon>Lysobacteraceae</taxon>
        <taxon>Arenimonas</taxon>
    </lineage>
</organism>